<dbReference type="PATRIC" id="fig|1035195.3.peg.2531"/>
<dbReference type="STRING" id="1035195.HMPREF9997_02823"/>
<dbReference type="PROSITE" id="PS50173">
    <property type="entry name" value="UMUC"/>
    <property type="match status" value="1"/>
</dbReference>
<dbReference type="Gene3D" id="3.30.70.270">
    <property type="match status" value="1"/>
</dbReference>
<dbReference type="Pfam" id="PF00817">
    <property type="entry name" value="IMS"/>
    <property type="match status" value="1"/>
</dbReference>
<sequence length="544" mass="58601">MTATSEQRFLALWFPDWPAQAVACADHHDNQTPRVVTGEGKNRAVVWVCSASARAMGIRRGMKLRYAQALCPNLEIAGYDQERDACMFEPILAGLDQIAAGVEVLRPGLAVVDAGAAARYHGSEHTAAQLLIDASASAGIDSCAGIAGELFTALIAARVGAVVPPGVGEGRAFLRPLSIALLSAEEALGCDPETVASFQQLGIRTLGELADLPYKKVVTRFGEAGQRCHDIAHAHPSRSIAPPLPTDDLRVMHEPDDPITRVDVAAFLARQLATALHARLARAGVVCHLLTVRATMANGGTVERTWRTRDALTEHATADRVRWQLDGWLTTRRTGGDWASTSSDDGVVRLELDPIECVAPQQDASGLWGARGEREAAVQRVVARVQSTLGTDAVLQPRHVGGRGPAERIDYVPFGEERPYPRDPDGAWPGRIPAPHPAQGYATAEPGGSYVALYDQHDRAIIVTQDVQLSAQPATLQWGQHRFDICGWAGPWGVDERWWTPHGRTYARLHVAGTETGDDAPQKSETAWLLVWSAGRGGIEGSYS</sequence>
<keyword evidence="2" id="KW-0227">DNA damage</keyword>
<dbReference type="InterPro" id="IPR050356">
    <property type="entry name" value="SulA_CellDiv_inhibitor"/>
</dbReference>
<dbReference type="SUPFAM" id="SSF56672">
    <property type="entry name" value="DNA/RNA polymerases"/>
    <property type="match status" value="1"/>
</dbReference>
<dbReference type="InterPro" id="IPR043128">
    <property type="entry name" value="Rev_trsase/Diguanyl_cyclase"/>
</dbReference>
<dbReference type="PANTHER" id="PTHR35369">
    <property type="entry name" value="BLR3025 PROTEIN-RELATED"/>
    <property type="match status" value="1"/>
</dbReference>
<dbReference type="GO" id="GO:0006281">
    <property type="term" value="P:DNA repair"/>
    <property type="evidence" value="ECO:0007669"/>
    <property type="project" value="InterPro"/>
</dbReference>
<proteinExistence type="inferred from homology"/>
<evidence type="ECO:0000259" key="4">
    <source>
        <dbReference type="PROSITE" id="PS50173"/>
    </source>
</evidence>
<evidence type="ECO:0000256" key="2">
    <source>
        <dbReference type="ARBA" id="ARBA00022763"/>
    </source>
</evidence>
<comment type="function">
    <text evidence="3">Poorly processive, error-prone DNA polymerase involved in untargeted mutagenesis. Copies undamaged DNA at stalled replication forks, which arise in vivo from mismatched or misaligned primer ends. These misaligned primers can be extended by PolIV. Exhibits no 3'-5' exonuclease (proofreading) activity. May be involved in translesional synthesis, in conjunction with the beta clamp from PolIII.</text>
</comment>
<dbReference type="Gene3D" id="3.40.1170.60">
    <property type="match status" value="1"/>
</dbReference>
<gene>
    <name evidence="5" type="ORF">HMPREF9997_02823</name>
</gene>
<dbReference type="HOGENOM" id="CLU_026357_0_0_11"/>
<evidence type="ECO:0000256" key="3">
    <source>
        <dbReference type="ARBA" id="ARBA00025589"/>
    </source>
</evidence>
<evidence type="ECO:0000313" key="5">
    <source>
        <dbReference type="EMBL" id="EKX87497.1"/>
    </source>
</evidence>
<comment type="similarity">
    <text evidence="1">Belongs to the DNA polymerase type-Y family.</text>
</comment>
<dbReference type="AlphaFoldDB" id="L1M8F3"/>
<dbReference type="PANTHER" id="PTHR35369:SF2">
    <property type="entry name" value="BLR3025 PROTEIN"/>
    <property type="match status" value="1"/>
</dbReference>
<keyword evidence="6" id="KW-1185">Reference proteome</keyword>
<comment type="caution">
    <text evidence="5">The sequence shown here is derived from an EMBL/GenBank/DDBJ whole genome shotgun (WGS) entry which is preliminary data.</text>
</comment>
<dbReference type="eggNOG" id="COG0389">
    <property type="taxonomic scope" value="Bacteria"/>
</dbReference>
<reference evidence="5 6" key="1">
    <citation type="submission" date="2012-05" db="EMBL/GenBank/DDBJ databases">
        <authorList>
            <person name="Weinstock G."/>
            <person name="Sodergren E."/>
            <person name="Lobos E.A."/>
            <person name="Fulton L."/>
            <person name="Fulton R."/>
            <person name="Courtney L."/>
            <person name="Fronick C."/>
            <person name="O'Laughlin M."/>
            <person name="Godfrey J."/>
            <person name="Wilson R.M."/>
            <person name="Miner T."/>
            <person name="Farmer C."/>
            <person name="Delehaunty K."/>
            <person name="Cordes M."/>
            <person name="Minx P."/>
            <person name="Tomlinson C."/>
            <person name="Chen J."/>
            <person name="Wollam A."/>
            <person name="Pepin K.H."/>
            <person name="Bhonagiri V."/>
            <person name="Zhang X."/>
            <person name="Suruliraj S."/>
            <person name="Warren W."/>
            <person name="Mitreva M."/>
            <person name="Mardis E.R."/>
            <person name="Wilson R.K."/>
        </authorList>
    </citation>
    <scope>NUCLEOTIDE SEQUENCE [LARGE SCALE GENOMIC DNA]</scope>
    <source>
        <strain evidence="5 6">F0235</strain>
    </source>
</reference>
<evidence type="ECO:0000256" key="1">
    <source>
        <dbReference type="ARBA" id="ARBA00010945"/>
    </source>
</evidence>
<dbReference type="InterPro" id="IPR001126">
    <property type="entry name" value="UmuC"/>
</dbReference>
<dbReference type="CDD" id="cd03468">
    <property type="entry name" value="PolY_like"/>
    <property type="match status" value="1"/>
</dbReference>
<dbReference type="RefSeq" id="WP_006062626.1">
    <property type="nucleotide sequence ID" value="NZ_KB290826.1"/>
</dbReference>
<dbReference type="EMBL" id="AMEM01000044">
    <property type="protein sequence ID" value="EKX87497.1"/>
    <property type="molecule type" value="Genomic_DNA"/>
</dbReference>
<dbReference type="InterPro" id="IPR043502">
    <property type="entry name" value="DNA/RNA_pol_sf"/>
</dbReference>
<dbReference type="Proteomes" id="UP000010445">
    <property type="component" value="Unassembled WGS sequence"/>
</dbReference>
<dbReference type="OrthoDB" id="5244088at2"/>
<evidence type="ECO:0000313" key="6">
    <source>
        <dbReference type="Proteomes" id="UP000010445"/>
    </source>
</evidence>
<accession>L1M8F3</accession>
<protein>
    <recommendedName>
        <fullName evidence="4">UmuC domain-containing protein</fullName>
    </recommendedName>
</protein>
<organism evidence="5 6">
    <name type="scientific">Corynebacterium durum F0235</name>
    <dbReference type="NCBI Taxonomy" id="1035195"/>
    <lineage>
        <taxon>Bacteria</taxon>
        <taxon>Bacillati</taxon>
        <taxon>Actinomycetota</taxon>
        <taxon>Actinomycetes</taxon>
        <taxon>Mycobacteriales</taxon>
        <taxon>Corynebacteriaceae</taxon>
        <taxon>Corynebacterium</taxon>
    </lineage>
</organism>
<name>L1M8F3_9CORY</name>
<feature type="domain" description="UmuC" evidence="4">
    <location>
        <begin position="1"/>
        <end position="158"/>
    </location>
</feature>